<dbReference type="GO" id="GO:0045499">
    <property type="term" value="F:chemorepellent activity"/>
    <property type="evidence" value="ECO:0007669"/>
    <property type="project" value="TreeGrafter"/>
</dbReference>
<dbReference type="PANTHER" id="PTHR11036:SF146">
    <property type="entry name" value="SEMA DOMAIN-CONTAINING PROTEIN"/>
    <property type="match status" value="1"/>
</dbReference>
<evidence type="ECO:0000256" key="12">
    <source>
        <dbReference type="ARBA" id="ARBA00023180"/>
    </source>
</evidence>
<organism evidence="19 20">
    <name type="scientific">Podarcis lilfordi</name>
    <name type="common">Lilford's wall lizard</name>
    <dbReference type="NCBI Taxonomy" id="74358"/>
    <lineage>
        <taxon>Eukaryota</taxon>
        <taxon>Metazoa</taxon>
        <taxon>Chordata</taxon>
        <taxon>Craniata</taxon>
        <taxon>Vertebrata</taxon>
        <taxon>Euteleostomi</taxon>
        <taxon>Lepidosauria</taxon>
        <taxon>Squamata</taxon>
        <taxon>Bifurcata</taxon>
        <taxon>Unidentata</taxon>
        <taxon>Episquamata</taxon>
        <taxon>Laterata</taxon>
        <taxon>Lacertibaenia</taxon>
        <taxon>Lacertidae</taxon>
        <taxon>Podarcis</taxon>
    </lineage>
</organism>
<dbReference type="Gene3D" id="2.130.10.10">
    <property type="entry name" value="YVTN repeat-like/Quinoprotein amine dehydrogenase"/>
    <property type="match status" value="1"/>
</dbReference>
<feature type="signal peptide" evidence="16">
    <location>
        <begin position="1"/>
        <end position="20"/>
    </location>
</feature>
<dbReference type="GO" id="GO:0071526">
    <property type="term" value="P:semaphorin-plexin signaling pathway"/>
    <property type="evidence" value="ECO:0007669"/>
    <property type="project" value="TreeGrafter"/>
</dbReference>
<evidence type="ECO:0000256" key="11">
    <source>
        <dbReference type="ARBA" id="ARBA00023157"/>
    </source>
</evidence>
<evidence type="ECO:0000256" key="8">
    <source>
        <dbReference type="ARBA" id="ARBA00022902"/>
    </source>
</evidence>
<keyword evidence="12" id="KW-0325">Glycoprotein</keyword>
<evidence type="ECO:0000256" key="15">
    <source>
        <dbReference type="SAM" id="Phobius"/>
    </source>
</evidence>
<evidence type="ECO:0000256" key="13">
    <source>
        <dbReference type="ARBA" id="ARBA00023319"/>
    </source>
</evidence>
<name>A0AA35PRJ7_9SAUR</name>
<evidence type="ECO:0000259" key="17">
    <source>
        <dbReference type="PROSITE" id="PS50835"/>
    </source>
</evidence>
<dbReference type="Pfam" id="PF01403">
    <property type="entry name" value="Sema"/>
    <property type="match status" value="1"/>
</dbReference>
<comment type="similarity">
    <text evidence="2">Belongs to the semaphorin family.</text>
</comment>
<keyword evidence="7" id="KW-0221">Differentiation</keyword>
<comment type="caution">
    <text evidence="14">Lacks conserved residue(s) required for the propagation of feature annotation.</text>
</comment>
<dbReference type="PROSITE" id="PS50835">
    <property type="entry name" value="IG_LIKE"/>
    <property type="match status" value="1"/>
</dbReference>
<dbReference type="InterPro" id="IPR013783">
    <property type="entry name" value="Ig-like_fold"/>
</dbReference>
<dbReference type="InterPro" id="IPR001627">
    <property type="entry name" value="Semap_dom"/>
</dbReference>
<feature type="chain" id="PRO_5041378590" evidence="16">
    <location>
        <begin position="21"/>
        <end position="821"/>
    </location>
</feature>
<dbReference type="GO" id="GO:0007411">
    <property type="term" value="P:axon guidance"/>
    <property type="evidence" value="ECO:0007669"/>
    <property type="project" value="TreeGrafter"/>
</dbReference>
<dbReference type="Gene3D" id="2.60.40.10">
    <property type="entry name" value="Immunoglobulins"/>
    <property type="match status" value="1"/>
</dbReference>
<dbReference type="InterPro" id="IPR036352">
    <property type="entry name" value="Semap_dom_sf"/>
</dbReference>
<keyword evidence="9 15" id="KW-1133">Transmembrane helix</keyword>
<keyword evidence="5 15" id="KW-0812">Transmembrane</keyword>
<feature type="domain" description="Ig-like" evidence="17">
    <location>
        <begin position="556"/>
        <end position="640"/>
    </location>
</feature>
<dbReference type="GO" id="GO:0030215">
    <property type="term" value="F:semaphorin receptor binding"/>
    <property type="evidence" value="ECO:0007669"/>
    <property type="project" value="InterPro"/>
</dbReference>
<evidence type="ECO:0000256" key="6">
    <source>
        <dbReference type="ARBA" id="ARBA00022729"/>
    </source>
</evidence>
<dbReference type="PROSITE" id="PS51004">
    <property type="entry name" value="SEMA"/>
    <property type="match status" value="1"/>
</dbReference>
<dbReference type="Gene3D" id="3.30.1680.10">
    <property type="entry name" value="ligand-binding face of the semaphorins, domain 2"/>
    <property type="match status" value="1"/>
</dbReference>
<proteinExistence type="inferred from homology"/>
<keyword evidence="11" id="KW-1015">Disulfide bond</keyword>
<dbReference type="GO" id="GO:0005615">
    <property type="term" value="C:extracellular space"/>
    <property type="evidence" value="ECO:0007669"/>
    <property type="project" value="TreeGrafter"/>
</dbReference>
<dbReference type="FunFam" id="2.130.10.10:FF:000033">
    <property type="entry name" value="Semaphorin 4B"/>
    <property type="match status" value="1"/>
</dbReference>
<evidence type="ECO:0000256" key="3">
    <source>
        <dbReference type="ARBA" id="ARBA00022473"/>
    </source>
</evidence>
<keyword evidence="10 15" id="KW-0472">Membrane</keyword>
<dbReference type="InterPro" id="IPR036179">
    <property type="entry name" value="Ig-like_dom_sf"/>
</dbReference>
<gene>
    <name evidence="19" type="ORF">PODLI_1B015440</name>
</gene>
<dbReference type="AlphaFoldDB" id="A0AA35PRJ7"/>
<dbReference type="PANTHER" id="PTHR11036">
    <property type="entry name" value="SEMAPHORIN"/>
    <property type="match status" value="1"/>
</dbReference>
<dbReference type="SUPFAM" id="SSF48726">
    <property type="entry name" value="Immunoglobulin"/>
    <property type="match status" value="1"/>
</dbReference>
<feature type="domain" description="Sema" evidence="18">
    <location>
        <begin position="33"/>
        <end position="501"/>
    </location>
</feature>
<dbReference type="GO" id="GO:0005886">
    <property type="term" value="C:plasma membrane"/>
    <property type="evidence" value="ECO:0007669"/>
    <property type="project" value="TreeGrafter"/>
</dbReference>
<evidence type="ECO:0000313" key="19">
    <source>
        <dbReference type="EMBL" id="CAI5798746.1"/>
    </source>
</evidence>
<dbReference type="SUPFAM" id="SSF101912">
    <property type="entry name" value="Sema domain"/>
    <property type="match status" value="1"/>
</dbReference>
<dbReference type="GO" id="GO:0001755">
    <property type="term" value="P:neural crest cell migration"/>
    <property type="evidence" value="ECO:0007669"/>
    <property type="project" value="TreeGrafter"/>
</dbReference>
<dbReference type="GO" id="GO:0043931">
    <property type="term" value="P:ossification involved in bone maturation"/>
    <property type="evidence" value="ECO:0007669"/>
    <property type="project" value="TreeGrafter"/>
</dbReference>
<evidence type="ECO:0000256" key="16">
    <source>
        <dbReference type="SAM" id="SignalP"/>
    </source>
</evidence>
<keyword evidence="6 16" id="KW-0732">Signal</keyword>
<evidence type="ECO:0000256" key="4">
    <source>
        <dbReference type="ARBA" id="ARBA00022553"/>
    </source>
</evidence>
<feature type="transmembrane region" description="Helical" evidence="15">
    <location>
        <begin position="700"/>
        <end position="720"/>
    </location>
</feature>
<dbReference type="GO" id="GO:0000122">
    <property type="term" value="P:negative regulation of transcription by RNA polymerase II"/>
    <property type="evidence" value="ECO:0007669"/>
    <property type="project" value="TreeGrafter"/>
</dbReference>
<keyword evidence="3" id="KW-0217">Developmental protein</keyword>
<accession>A0AA35PRJ7</accession>
<evidence type="ECO:0000256" key="1">
    <source>
        <dbReference type="ARBA" id="ARBA00004479"/>
    </source>
</evidence>
<keyword evidence="8" id="KW-0524">Neurogenesis</keyword>
<dbReference type="InterPro" id="IPR007110">
    <property type="entry name" value="Ig-like_dom"/>
</dbReference>
<dbReference type="SMART" id="SM00630">
    <property type="entry name" value="Sema"/>
    <property type="match status" value="1"/>
</dbReference>
<dbReference type="SUPFAM" id="SSF103575">
    <property type="entry name" value="Plexin repeat"/>
    <property type="match status" value="1"/>
</dbReference>
<protein>
    <submittedName>
        <fullName evidence="19">Semaphorin-4E-like isoform X1</fullName>
    </submittedName>
</protein>
<dbReference type="GO" id="GO:0030335">
    <property type="term" value="P:positive regulation of cell migration"/>
    <property type="evidence" value="ECO:0007669"/>
    <property type="project" value="TreeGrafter"/>
</dbReference>
<dbReference type="InterPro" id="IPR002165">
    <property type="entry name" value="Plexin_repeat"/>
</dbReference>
<dbReference type="SMART" id="SM00423">
    <property type="entry name" value="PSI"/>
    <property type="match status" value="1"/>
</dbReference>
<evidence type="ECO:0000259" key="18">
    <source>
        <dbReference type="PROSITE" id="PS51004"/>
    </source>
</evidence>
<keyword evidence="4" id="KW-0597">Phosphoprotein</keyword>
<evidence type="ECO:0000256" key="9">
    <source>
        <dbReference type="ARBA" id="ARBA00022989"/>
    </source>
</evidence>
<evidence type="ECO:0000256" key="7">
    <source>
        <dbReference type="ARBA" id="ARBA00022782"/>
    </source>
</evidence>
<keyword evidence="13" id="KW-0393">Immunoglobulin domain</keyword>
<evidence type="ECO:0000256" key="10">
    <source>
        <dbReference type="ARBA" id="ARBA00023136"/>
    </source>
</evidence>
<dbReference type="InterPro" id="IPR016201">
    <property type="entry name" value="PSI"/>
</dbReference>
<dbReference type="Proteomes" id="UP001178461">
    <property type="component" value="Chromosome 18"/>
</dbReference>
<evidence type="ECO:0000256" key="14">
    <source>
        <dbReference type="PROSITE-ProRule" id="PRU00352"/>
    </source>
</evidence>
<evidence type="ECO:0000313" key="20">
    <source>
        <dbReference type="Proteomes" id="UP001178461"/>
    </source>
</evidence>
<dbReference type="Pfam" id="PF01437">
    <property type="entry name" value="PSI"/>
    <property type="match status" value="1"/>
</dbReference>
<evidence type="ECO:0000256" key="5">
    <source>
        <dbReference type="ARBA" id="ARBA00022692"/>
    </source>
</evidence>
<dbReference type="EMBL" id="OX395144">
    <property type="protein sequence ID" value="CAI5798746.1"/>
    <property type="molecule type" value="Genomic_DNA"/>
</dbReference>
<reference evidence="19" key="1">
    <citation type="submission" date="2022-12" db="EMBL/GenBank/DDBJ databases">
        <authorList>
            <person name="Alioto T."/>
            <person name="Alioto T."/>
            <person name="Gomez Garrido J."/>
        </authorList>
    </citation>
    <scope>NUCLEOTIDE SEQUENCE</scope>
</reference>
<comment type="subcellular location">
    <subcellularLocation>
        <location evidence="1">Membrane</location>
        <topology evidence="1">Single-pass type I membrane protein</topology>
    </subcellularLocation>
</comment>
<dbReference type="InterPro" id="IPR015943">
    <property type="entry name" value="WD40/YVTN_repeat-like_dom_sf"/>
</dbReference>
<evidence type="ECO:0000256" key="2">
    <source>
        <dbReference type="ARBA" id="ARBA00009492"/>
    </source>
</evidence>
<keyword evidence="20" id="KW-1185">Reference proteome</keyword>
<dbReference type="InterPro" id="IPR027231">
    <property type="entry name" value="Semaphorin"/>
</dbReference>
<sequence>MSGVITAFFHLLALWGTIRSLNNTQGLLDCVPRKTVVYHSENFNVFWKQGLSHFSTLFLSDETNILYVGAKGYILALDLSDISKEITREAWFAPENRKFECLRRGKSKADCQNYILILHKINATSLYVCGTNAFYPACRYMVMDNRKLKLLSKVVESRGRCPFEPRTRYTSLVVDGALYSATSNNFLGSEPIILRSLRNPLRTEFKASWLNEPTFVHMDLVQENGAGSDLDRVYVFFTEAAVEFDFYDKLLVSRVAQICTGDLGGRRTLKKKWTSFLKATLVCSAPESDFQFNVLHAVFMIKTTNWQESIFYGIFTQQWGRLDISAICAFRMEAVQDLFQKGNFKGPLAVENSYAKWVVHRGEVPTPRPGACLNTSARHQEGYSSSLDLPDRVLQFARDHPLMDGTVNPIGHQPVLVKRGVRYTHLVVDQTSGMDNATYDILFLGTDKGYLHKAVNLQGEIFIVEELQLFPSPEPVQILKLAAQKGLLYAGSASRLVQLPLATCSRYKFCLDCVLARDPYCAWSLPLGACIPVVNQSGGLRDLIQSVRNGDASRCPEVAKNVRRLPVPLGSSPHLSCSSLSNLATSVWTFNGSCLQDEEPKYLFHARGLVVFNMTASDTGLYECQSVETSNGREFRISMSTYFLYLQQESSFAVAPKGDPSNRKCAVSAAPKSQPLASLQTEDPARLERPQRVQGLSFTLVLWGAAFALLFLSLLSWNLYEGHLSLPWKSVWSRRSEMVDALGAASPEPEPEQTVLIQGSLAACPISGSASESALLASSPQEACSAKAKQTTSLAAGRAACCSSNCLVSKVQLTDEEGLSA</sequence>